<dbReference type="PROSITE" id="PS50893">
    <property type="entry name" value="ABC_TRANSPORTER_2"/>
    <property type="match status" value="1"/>
</dbReference>
<dbReference type="PROSITE" id="PS00211">
    <property type="entry name" value="ABC_TRANSPORTER_1"/>
    <property type="match status" value="2"/>
</dbReference>
<feature type="region of interest" description="Disordered" evidence="7">
    <location>
        <begin position="480"/>
        <end position="515"/>
    </location>
</feature>
<evidence type="ECO:0000256" key="6">
    <source>
        <dbReference type="ARBA" id="ARBA00023136"/>
    </source>
</evidence>
<evidence type="ECO:0000313" key="11">
    <source>
        <dbReference type="Proteomes" id="UP000236333"/>
    </source>
</evidence>
<feature type="region of interest" description="Disordered" evidence="7">
    <location>
        <begin position="530"/>
        <end position="586"/>
    </location>
</feature>
<dbReference type="Gene3D" id="3.40.50.300">
    <property type="entry name" value="P-loop containing nucleotide triphosphate hydrolases"/>
    <property type="match status" value="2"/>
</dbReference>
<evidence type="ECO:0000256" key="4">
    <source>
        <dbReference type="ARBA" id="ARBA00022840"/>
    </source>
</evidence>
<protein>
    <submittedName>
        <fullName evidence="10">ATP-binding cassette sub-family C member Sur</fullName>
    </submittedName>
</protein>
<feature type="compositionally biased region" description="Low complexity" evidence="7">
    <location>
        <begin position="1042"/>
        <end position="1084"/>
    </location>
</feature>
<dbReference type="Proteomes" id="UP000236333">
    <property type="component" value="Unassembled WGS sequence"/>
</dbReference>
<keyword evidence="3" id="KW-0547">Nucleotide-binding</keyword>
<feature type="transmembrane region" description="Helical" evidence="8">
    <location>
        <begin position="49"/>
        <end position="70"/>
    </location>
</feature>
<dbReference type="InterPro" id="IPR003439">
    <property type="entry name" value="ABC_transporter-like_ATP-bd"/>
</dbReference>
<dbReference type="GO" id="GO:0042626">
    <property type="term" value="F:ATPase-coupled transmembrane transporter activity"/>
    <property type="evidence" value="ECO:0007669"/>
    <property type="project" value="TreeGrafter"/>
</dbReference>
<keyword evidence="11" id="KW-1185">Reference proteome</keyword>
<dbReference type="PANTHER" id="PTHR24223:SF330">
    <property type="entry name" value="ATP-BINDING CASSETTE SUB-FAMILY C MEMBER 10"/>
    <property type="match status" value="1"/>
</dbReference>
<evidence type="ECO:0000313" key="10">
    <source>
        <dbReference type="EMBL" id="PNH10985.1"/>
    </source>
</evidence>
<dbReference type="AlphaFoldDB" id="A0A2J8AEN3"/>
<evidence type="ECO:0000256" key="1">
    <source>
        <dbReference type="ARBA" id="ARBA00009726"/>
    </source>
</evidence>
<dbReference type="PANTHER" id="PTHR24223">
    <property type="entry name" value="ATP-BINDING CASSETTE SUB-FAMILY C"/>
    <property type="match status" value="1"/>
</dbReference>
<accession>A0A2J8AEN3</accession>
<organism evidence="10 11">
    <name type="scientific">Tetrabaena socialis</name>
    <dbReference type="NCBI Taxonomy" id="47790"/>
    <lineage>
        <taxon>Eukaryota</taxon>
        <taxon>Viridiplantae</taxon>
        <taxon>Chlorophyta</taxon>
        <taxon>core chlorophytes</taxon>
        <taxon>Chlorophyceae</taxon>
        <taxon>CS clade</taxon>
        <taxon>Chlamydomonadales</taxon>
        <taxon>Tetrabaenaceae</taxon>
        <taxon>Tetrabaena</taxon>
    </lineage>
</organism>
<dbReference type="InterPro" id="IPR050173">
    <property type="entry name" value="ABC_transporter_C-like"/>
</dbReference>
<dbReference type="InterPro" id="IPR036640">
    <property type="entry name" value="ABC1_TM_sf"/>
</dbReference>
<feature type="region of interest" description="Disordered" evidence="7">
    <location>
        <begin position="1042"/>
        <end position="1092"/>
    </location>
</feature>
<dbReference type="EMBL" id="PGGS01000041">
    <property type="protein sequence ID" value="PNH10985.1"/>
    <property type="molecule type" value="Genomic_DNA"/>
</dbReference>
<feature type="compositionally biased region" description="Low complexity" evidence="7">
    <location>
        <begin position="791"/>
        <end position="814"/>
    </location>
</feature>
<evidence type="ECO:0000259" key="9">
    <source>
        <dbReference type="PROSITE" id="PS50893"/>
    </source>
</evidence>
<dbReference type="Pfam" id="PF00005">
    <property type="entry name" value="ABC_tran"/>
    <property type="match status" value="1"/>
</dbReference>
<evidence type="ECO:0000256" key="5">
    <source>
        <dbReference type="ARBA" id="ARBA00022989"/>
    </source>
</evidence>
<sequence>MRAGGGARPAAMARFIRALTASAAVASARASELSGLAVRKYLDALCVFFWAATGLLFSAATFGLVVLLGGPAALTPAVAFTSLSLFQMLIAPLNAFPWVVNGVVEAVVSVWRLQRYLSLPETKALWAYDDIQLALSPSSAATAAAATATAAAATSTAAPGNGGGVGHNGLLAALREEAEGAADAEGGGGRIAKGSREAHDQGGGSLLPLVAEAVALAAVVPAAAASLCNATIAWGPAAKPCLYDICLAVPRGHLTVVLGRVGSGKSSLLAALLGGRELPLLRGTCRTAARRLSYAPQDPWVMAGSVRDNVLLGLPLHERLYGQVLHACALLPDLEAMPAGDLAPVGDHGCNLSGGQRARLGLARALYHANAGGRQGAATPADPDLDSGSDVLVLLDDVLASLDRSCAAHVVTHALLGPLLLPGAAVAPRAGAGAAGGGAGRSVVLVTSDARCVAAAALVVVLEAGRVSYVGGPGGYIGSEHCLHRGPHQREQQQQEQQQEEHQQQQQEQEQQVDEAERLNRWAMGFEAGASGSRKVDATSQAAGGGSSKGDAGADGTAAAAAEEAAGAGGGGGGDVAAEAEAEAEEGREVGHVRWAVYGSYLGAVGRGVAVGVLLSLLAMQASRNASDLWVSFFAAHSADTAVPYGGTPAVPHGGAVAVRYGAATVLPFAVAYIDAGSQVAAAWVGSASTAGARWEWCAAAAAGWSRPWAAAAAAGAVGRGGAPLWQPAATAICPTVTAPAPLAAAAVLEESVAAPPVVQLPGTAVLSGGARAGDGGPRAGSLAGSKQLRAGPQQGGAAVAPQAAGGEPETAGEAGDGGSQHRRRLNRRMLQEGRQQQPQPEAREAVDIGAGAERVSSAFRWSGRNFLVGLLAIAAANGVFTLARAFSFAFAGARPLGDAALCAVLRRVGLWDALAAAAAHRHKGCGGGGGGAGRSDIAAARAPARDGGGAERAAAGGAPGCGAGLGPEAVLGLRLGSLPGAVGLSAGQQQLLCLARLLLRPRRLVVLDEASAHVDPAAAATIRRLVAEELLGRPAAVLGARGQAQGPGAAEEAGRRQAPAAARGCAPGGQADAEGAASASAGDSGDGGGGGGWGRAPCAVLEVAHDLAAVLWCDRVVLMEAGRAVEEGEPGLLLRRRGGRFAQLFHAGAAGGGRAGQ</sequence>
<proteinExistence type="inferred from homology"/>
<dbReference type="SUPFAM" id="SSF90123">
    <property type="entry name" value="ABC transporter transmembrane region"/>
    <property type="match status" value="1"/>
</dbReference>
<dbReference type="OrthoDB" id="6500128at2759"/>
<dbReference type="GO" id="GO:0016020">
    <property type="term" value="C:membrane"/>
    <property type="evidence" value="ECO:0007669"/>
    <property type="project" value="InterPro"/>
</dbReference>
<dbReference type="SUPFAM" id="SSF52540">
    <property type="entry name" value="P-loop containing nucleoside triphosphate hydrolases"/>
    <property type="match status" value="2"/>
</dbReference>
<dbReference type="Gene3D" id="1.20.1560.10">
    <property type="entry name" value="ABC transporter type 1, transmembrane domain"/>
    <property type="match status" value="1"/>
</dbReference>
<keyword evidence="6 8" id="KW-0472">Membrane</keyword>
<dbReference type="GO" id="GO:0016887">
    <property type="term" value="F:ATP hydrolysis activity"/>
    <property type="evidence" value="ECO:0007669"/>
    <property type="project" value="InterPro"/>
</dbReference>
<dbReference type="SMART" id="SM00382">
    <property type="entry name" value="AAA"/>
    <property type="match status" value="1"/>
</dbReference>
<evidence type="ECO:0000256" key="2">
    <source>
        <dbReference type="ARBA" id="ARBA00022692"/>
    </source>
</evidence>
<feature type="region of interest" description="Disordered" evidence="7">
    <location>
        <begin position="770"/>
        <end position="823"/>
    </location>
</feature>
<dbReference type="InterPro" id="IPR017871">
    <property type="entry name" value="ABC_transporter-like_CS"/>
</dbReference>
<feature type="compositionally biased region" description="Basic and acidic residues" evidence="7">
    <location>
        <begin position="488"/>
        <end position="503"/>
    </location>
</feature>
<evidence type="ECO:0000256" key="3">
    <source>
        <dbReference type="ARBA" id="ARBA00022741"/>
    </source>
</evidence>
<reference evidence="10 11" key="1">
    <citation type="journal article" date="2017" name="Mol. Biol. Evol.">
        <title>The 4-celled Tetrabaena socialis nuclear genome reveals the essential components for genetic control of cell number at the origin of multicellularity in the volvocine lineage.</title>
        <authorList>
            <person name="Featherston J."/>
            <person name="Arakaki Y."/>
            <person name="Hanschen E.R."/>
            <person name="Ferris P.J."/>
            <person name="Michod R.E."/>
            <person name="Olson B.J.S.C."/>
            <person name="Nozaki H."/>
            <person name="Durand P.M."/>
        </authorList>
    </citation>
    <scope>NUCLEOTIDE SEQUENCE [LARGE SCALE GENOMIC DNA]</scope>
    <source>
        <strain evidence="10 11">NIES-571</strain>
    </source>
</reference>
<feature type="domain" description="ABC transporter" evidence="9">
    <location>
        <begin position="225"/>
        <end position="489"/>
    </location>
</feature>
<dbReference type="GO" id="GO:0005524">
    <property type="term" value="F:ATP binding"/>
    <property type="evidence" value="ECO:0007669"/>
    <property type="project" value="UniProtKB-KW"/>
</dbReference>
<dbReference type="InterPro" id="IPR027417">
    <property type="entry name" value="P-loop_NTPase"/>
</dbReference>
<evidence type="ECO:0000256" key="7">
    <source>
        <dbReference type="SAM" id="MobiDB-lite"/>
    </source>
</evidence>
<keyword evidence="4 10" id="KW-0067">ATP-binding</keyword>
<keyword evidence="2 8" id="KW-0812">Transmembrane</keyword>
<evidence type="ECO:0000256" key="8">
    <source>
        <dbReference type="SAM" id="Phobius"/>
    </source>
</evidence>
<gene>
    <name evidence="10" type="ORF">TSOC_002238</name>
</gene>
<comment type="similarity">
    <text evidence="1">Belongs to the ABC transporter superfamily. ABCC family. Conjugate transporter (TC 3.A.1.208) subfamily.</text>
</comment>
<comment type="caution">
    <text evidence="10">The sequence shown here is derived from an EMBL/GenBank/DDBJ whole genome shotgun (WGS) entry which is preliminary data.</text>
</comment>
<keyword evidence="5 8" id="KW-1133">Transmembrane helix</keyword>
<feature type="compositionally biased region" description="Low complexity" evidence="7">
    <location>
        <begin position="549"/>
        <end position="566"/>
    </location>
</feature>
<dbReference type="InterPro" id="IPR003593">
    <property type="entry name" value="AAA+_ATPase"/>
</dbReference>
<name>A0A2J8AEN3_9CHLO</name>